<dbReference type="PANTHER" id="PTHR43591">
    <property type="entry name" value="METHYLTRANSFERASE"/>
    <property type="match status" value="1"/>
</dbReference>
<dbReference type="Proteomes" id="UP000237481">
    <property type="component" value="Unassembled WGS sequence"/>
</dbReference>
<organism evidence="3 4">
    <name type="scientific">Tolypocladium paradoxum</name>
    <dbReference type="NCBI Taxonomy" id="94208"/>
    <lineage>
        <taxon>Eukaryota</taxon>
        <taxon>Fungi</taxon>
        <taxon>Dikarya</taxon>
        <taxon>Ascomycota</taxon>
        <taxon>Pezizomycotina</taxon>
        <taxon>Sordariomycetes</taxon>
        <taxon>Hypocreomycetidae</taxon>
        <taxon>Hypocreales</taxon>
        <taxon>Ophiocordycipitaceae</taxon>
        <taxon>Tolypocladium</taxon>
    </lineage>
</organism>
<evidence type="ECO:0000313" key="4">
    <source>
        <dbReference type="Proteomes" id="UP000237481"/>
    </source>
</evidence>
<gene>
    <name evidence="3" type="ORF">TPAR_02352</name>
</gene>
<name>A0A2S4L4S8_9HYPO</name>
<dbReference type="EMBL" id="PKSG01000247">
    <property type="protein sequence ID" value="POR37453.1"/>
    <property type="molecule type" value="Genomic_DNA"/>
</dbReference>
<evidence type="ECO:0000259" key="2">
    <source>
        <dbReference type="Pfam" id="PF13649"/>
    </source>
</evidence>
<dbReference type="Gene3D" id="3.40.50.150">
    <property type="entry name" value="Vaccinia Virus protein VP39"/>
    <property type="match status" value="1"/>
</dbReference>
<dbReference type="Pfam" id="PF13649">
    <property type="entry name" value="Methyltransf_25"/>
    <property type="match status" value="1"/>
</dbReference>
<protein>
    <recommendedName>
        <fullName evidence="2">Methyltransferase domain-containing protein</fullName>
    </recommendedName>
</protein>
<comment type="caution">
    <text evidence="3">The sequence shown here is derived from an EMBL/GenBank/DDBJ whole genome shotgun (WGS) entry which is preliminary data.</text>
</comment>
<dbReference type="OrthoDB" id="2013972at2759"/>
<feature type="domain" description="Methyltransferase" evidence="2">
    <location>
        <begin position="65"/>
        <end position="164"/>
    </location>
</feature>
<evidence type="ECO:0000256" key="1">
    <source>
        <dbReference type="ARBA" id="ARBA00038158"/>
    </source>
</evidence>
<proteinExistence type="inferred from homology"/>
<evidence type="ECO:0000313" key="3">
    <source>
        <dbReference type="EMBL" id="POR37453.1"/>
    </source>
</evidence>
<dbReference type="PANTHER" id="PTHR43591:SF24">
    <property type="entry name" value="2-METHOXY-6-POLYPRENYL-1,4-BENZOQUINOL METHYLASE, MITOCHONDRIAL"/>
    <property type="match status" value="1"/>
</dbReference>
<accession>A0A2S4L4S8</accession>
<dbReference type="InterPro" id="IPR029063">
    <property type="entry name" value="SAM-dependent_MTases_sf"/>
</dbReference>
<sequence>MSPSTTSLASAAARLSEHFHSLGKATTADEQDLILASRRMMRLLAAPLLAQMGLTRDTKAPVALLDSACGTGVFTQEAQGVLAREVLEESSFVCADSAVGLVELVRKRAAAEGWVNVEARVADAMDTGLPADSFSHVAMTLGLHLIPSPDAVLADVRRMLKPGGVFGATTFPTSNAQLFWFPDMRSAFESLPFEAPLPAEMPMQLHDSGRWFDAAWIAGHLAAQGFRDVAVAVTPGRYRVEGADEFMRCFGGMLPWLMGAWWSEETRRAHPLDEVRGLVRRHLEERHGGQGWEVTWEVISVTGVVDKPS</sequence>
<dbReference type="CDD" id="cd02440">
    <property type="entry name" value="AdoMet_MTases"/>
    <property type="match status" value="1"/>
</dbReference>
<dbReference type="GO" id="GO:0008168">
    <property type="term" value="F:methyltransferase activity"/>
    <property type="evidence" value="ECO:0007669"/>
    <property type="project" value="TreeGrafter"/>
</dbReference>
<keyword evidence="4" id="KW-1185">Reference proteome</keyword>
<comment type="similarity">
    <text evidence="1">Belongs to the methyltransferase superfamily. LaeA methyltransferase family.</text>
</comment>
<dbReference type="SUPFAM" id="SSF53335">
    <property type="entry name" value="S-adenosyl-L-methionine-dependent methyltransferases"/>
    <property type="match status" value="1"/>
</dbReference>
<dbReference type="AlphaFoldDB" id="A0A2S4L4S8"/>
<dbReference type="InterPro" id="IPR041698">
    <property type="entry name" value="Methyltransf_25"/>
</dbReference>
<reference evidence="3 4" key="1">
    <citation type="submission" date="2018-01" db="EMBL/GenBank/DDBJ databases">
        <title>Harnessing the power of phylogenomics to disentangle the directionality and signatures of interkingdom host jumping in the parasitic fungal genus Tolypocladium.</title>
        <authorList>
            <person name="Quandt C.A."/>
            <person name="Patterson W."/>
            <person name="Spatafora J.W."/>
        </authorList>
    </citation>
    <scope>NUCLEOTIDE SEQUENCE [LARGE SCALE GENOMIC DNA]</scope>
    <source>
        <strain evidence="3 4">NRBC 100945</strain>
    </source>
</reference>